<gene>
    <name evidence="2" type="ORF">SAMN05660299_00887</name>
</gene>
<keyword evidence="1" id="KW-1133">Transmembrane helix</keyword>
<dbReference type="Proteomes" id="UP000199309">
    <property type="component" value="Unassembled WGS sequence"/>
</dbReference>
<sequence>MLSFISNPVCWGAIIVFIMGQFAIDTVSAMQYKKDKKNMQDAEEHRQHQYA</sequence>
<organism evidence="2 3">
    <name type="scientific">Megasphaera paucivorans</name>
    <dbReference type="NCBI Taxonomy" id="349095"/>
    <lineage>
        <taxon>Bacteria</taxon>
        <taxon>Bacillati</taxon>
        <taxon>Bacillota</taxon>
        <taxon>Negativicutes</taxon>
        <taxon>Veillonellales</taxon>
        <taxon>Veillonellaceae</taxon>
        <taxon>Megasphaera</taxon>
    </lineage>
</organism>
<dbReference type="RefSeq" id="WP_176762871.1">
    <property type="nucleotide sequence ID" value="NZ_FNHQ01000006.1"/>
</dbReference>
<reference evidence="2 3" key="1">
    <citation type="submission" date="2016-10" db="EMBL/GenBank/DDBJ databases">
        <authorList>
            <person name="de Groot N.N."/>
        </authorList>
    </citation>
    <scope>NUCLEOTIDE SEQUENCE [LARGE SCALE GENOMIC DNA]</scope>
    <source>
        <strain evidence="2 3">DSM 16981</strain>
    </source>
</reference>
<evidence type="ECO:0000256" key="1">
    <source>
        <dbReference type="SAM" id="Phobius"/>
    </source>
</evidence>
<keyword evidence="3" id="KW-1185">Reference proteome</keyword>
<proteinExistence type="predicted"/>
<dbReference type="EMBL" id="FNHQ01000006">
    <property type="protein sequence ID" value="SDM43274.1"/>
    <property type="molecule type" value="Genomic_DNA"/>
</dbReference>
<dbReference type="STRING" id="349095.SAMN05660299_00887"/>
<protein>
    <submittedName>
        <fullName evidence="2">Uncharacterized protein</fullName>
    </submittedName>
</protein>
<evidence type="ECO:0000313" key="2">
    <source>
        <dbReference type="EMBL" id="SDM43274.1"/>
    </source>
</evidence>
<dbReference type="AlphaFoldDB" id="A0A1G9T6C6"/>
<keyword evidence="1" id="KW-0812">Transmembrane</keyword>
<accession>A0A1G9T6C6</accession>
<name>A0A1G9T6C6_9FIRM</name>
<keyword evidence="1" id="KW-0472">Membrane</keyword>
<evidence type="ECO:0000313" key="3">
    <source>
        <dbReference type="Proteomes" id="UP000199309"/>
    </source>
</evidence>
<feature type="transmembrane region" description="Helical" evidence="1">
    <location>
        <begin position="12"/>
        <end position="30"/>
    </location>
</feature>